<accession>A0A834HWD0</accession>
<keyword evidence="3" id="KW-1185">Reference proteome</keyword>
<evidence type="ECO:0000313" key="3">
    <source>
        <dbReference type="Proteomes" id="UP000625711"/>
    </source>
</evidence>
<evidence type="ECO:0000313" key="1">
    <source>
        <dbReference type="EMBL" id="KAF7262992.1"/>
    </source>
</evidence>
<dbReference type="AlphaFoldDB" id="A0A834HWD0"/>
<protein>
    <submittedName>
        <fullName evidence="1">Uncharacterized protein</fullName>
    </submittedName>
</protein>
<gene>
    <name evidence="2" type="ORF">GWI33_003747</name>
    <name evidence="1" type="ORF">GWI33_003748</name>
</gene>
<proteinExistence type="predicted"/>
<sequence>NVNCISCDADVVMKKQTDITLLPKPYAMPPPKSPGPYLAYELDQLRKNQKT</sequence>
<feature type="non-terminal residue" evidence="1">
    <location>
        <position position="1"/>
    </location>
</feature>
<name>A0A834HWD0_RHYFE</name>
<dbReference type="Proteomes" id="UP000625711">
    <property type="component" value="Unassembled WGS sequence"/>
</dbReference>
<dbReference type="EMBL" id="JAACXV010023483">
    <property type="protein sequence ID" value="KAF7262993.1"/>
    <property type="molecule type" value="Genomic_DNA"/>
</dbReference>
<organism evidence="1 3">
    <name type="scientific">Rhynchophorus ferrugineus</name>
    <name type="common">Red palm weevil</name>
    <name type="synonym">Curculio ferrugineus</name>
    <dbReference type="NCBI Taxonomy" id="354439"/>
    <lineage>
        <taxon>Eukaryota</taxon>
        <taxon>Metazoa</taxon>
        <taxon>Ecdysozoa</taxon>
        <taxon>Arthropoda</taxon>
        <taxon>Hexapoda</taxon>
        <taxon>Insecta</taxon>
        <taxon>Pterygota</taxon>
        <taxon>Neoptera</taxon>
        <taxon>Endopterygota</taxon>
        <taxon>Coleoptera</taxon>
        <taxon>Polyphaga</taxon>
        <taxon>Cucujiformia</taxon>
        <taxon>Curculionidae</taxon>
        <taxon>Dryophthorinae</taxon>
        <taxon>Rhynchophorus</taxon>
    </lineage>
</organism>
<comment type="caution">
    <text evidence="1">The sequence shown here is derived from an EMBL/GenBank/DDBJ whole genome shotgun (WGS) entry which is preliminary data.</text>
</comment>
<evidence type="ECO:0000313" key="2">
    <source>
        <dbReference type="EMBL" id="KAF7262993.1"/>
    </source>
</evidence>
<reference evidence="1" key="1">
    <citation type="submission" date="2020-08" db="EMBL/GenBank/DDBJ databases">
        <title>Genome sequencing and assembly of the red palm weevil Rhynchophorus ferrugineus.</title>
        <authorList>
            <person name="Dias G.B."/>
            <person name="Bergman C.M."/>
            <person name="Manee M."/>
        </authorList>
    </citation>
    <scope>NUCLEOTIDE SEQUENCE</scope>
    <source>
        <strain evidence="1">AA-2017</strain>
        <tissue evidence="1">Whole larva</tissue>
    </source>
</reference>
<dbReference type="EMBL" id="JAACXV010023486">
    <property type="protein sequence ID" value="KAF7262992.1"/>
    <property type="molecule type" value="Genomic_DNA"/>
</dbReference>